<keyword evidence="6" id="KW-0418">Kinase</keyword>
<dbReference type="Proteomes" id="UP000293874">
    <property type="component" value="Unassembled WGS sequence"/>
</dbReference>
<keyword evidence="4" id="KW-1133">Transmembrane helix</keyword>
<comment type="caution">
    <text evidence="6">The sequence shown here is derived from an EMBL/GenBank/DDBJ whole genome shotgun (WGS) entry which is preliminary data.</text>
</comment>
<dbReference type="Gene3D" id="2.60.40.10">
    <property type="entry name" value="Immunoglobulins"/>
    <property type="match status" value="1"/>
</dbReference>
<dbReference type="PRINTS" id="PR00344">
    <property type="entry name" value="BCTRLSENSOR"/>
</dbReference>
<dbReference type="PROSITE" id="PS50109">
    <property type="entry name" value="HIS_KIN"/>
    <property type="match status" value="1"/>
</dbReference>
<dbReference type="InterPro" id="IPR004358">
    <property type="entry name" value="Sig_transdc_His_kin-like_C"/>
</dbReference>
<dbReference type="InterPro" id="IPR036890">
    <property type="entry name" value="HATPase_C_sf"/>
</dbReference>
<dbReference type="SMART" id="SM00387">
    <property type="entry name" value="HATPase_c"/>
    <property type="match status" value="1"/>
</dbReference>
<dbReference type="Gene3D" id="1.10.287.130">
    <property type="match status" value="1"/>
</dbReference>
<dbReference type="GO" id="GO:0000155">
    <property type="term" value="F:phosphorelay sensor kinase activity"/>
    <property type="evidence" value="ECO:0007669"/>
    <property type="project" value="InterPro"/>
</dbReference>
<dbReference type="InterPro" id="IPR003594">
    <property type="entry name" value="HATPase_dom"/>
</dbReference>
<evidence type="ECO:0000313" key="7">
    <source>
        <dbReference type="Proteomes" id="UP000293874"/>
    </source>
</evidence>
<dbReference type="SUPFAM" id="SSF47384">
    <property type="entry name" value="Homodimeric domain of signal transducing histidine kinase"/>
    <property type="match status" value="1"/>
</dbReference>
<proteinExistence type="predicted"/>
<evidence type="ECO:0000256" key="1">
    <source>
        <dbReference type="ARBA" id="ARBA00000085"/>
    </source>
</evidence>
<keyword evidence="4" id="KW-0472">Membrane</keyword>
<dbReference type="Gene3D" id="3.30.565.10">
    <property type="entry name" value="Histidine kinase-like ATPase, C-terminal domain"/>
    <property type="match status" value="1"/>
</dbReference>
<dbReference type="InterPro" id="IPR011044">
    <property type="entry name" value="Quino_amine_DH_bsu"/>
</dbReference>
<reference evidence="6 7" key="1">
    <citation type="submission" date="2019-02" db="EMBL/GenBank/DDBJ databases">
        <title>Genomic Encyclopedia of Type Strains, Phase IV (KMG-IV): sequencing the most valuable type-strain genomes for metagenomic binning, comparative biology and taxonomic classification.</title>
        <authorList>
            <person name="Goeker M."/>
        </authorList>
    </citation>
    <scope>NUCLEOTIDE SEQUENCE [LARGE SCALE GENOMIC DNA]</scope>
    <source>
        <strain evidence="6 7">DSM 18116</strain>
    </source>
</reference>
<dbReference type="InterPro" id="IPR015943">
    <property type="entry name" value="WD40/YVTN_repeat-like_dom_sf"/>
</dbReference>
<organism evidence="6 7">
    <name type="scientific">Pseudobacter ginsenosidimutans</name>
    <dbReference type="NCBI Taxonomy" id="661488"/>
    <lineage>
        <taxon>Bacteria</taxon>
        <taxon>Pseudomonadati</taxon>
        <taxon>Bacteroidota</taxon>
        <taxon>Chitinophagia</taxon>
        <taxon>Chitinophagales</taxon>
        <taxon>Chitinophagaceae</taxon>
        <taxon>Pseudobacter</taxon>
    </lineage>
</organism>
<dbReference type="Pfam" id="PF02518">
    <property type="entry name" value="HATPase_c"/>
    <property type="match status" value="1"/>
</dbReference>
<dbReference type="EC" id="2.7.13.3" evidence="2"/>
<evidence type="ECO:0000256" key="4">
    <source>
        <dbReference type="SAM" id="Phobius"/>
    </source>
</evidence>
<evidence type="ECO:0000256" key="2">
    <source>
        <dbReference type="ARBA" id="ARBA00012438"/>
    </source>
</evidence>
<feature type="domain" description="Histidine kinase" evidence="5">
    <location>
        <begin position="803"/>
        <end position="1011"/>
    </location>
</feature>
<keyword evidence="3" id="KW-0597">Phosphoprotein</keyword>
<dbReference type="PANTHER" id="PTHR43547">
    <property type="entry name" value="TWO-COMPONENT HISTIDINE KINASE"/>
    <property type="match status" value="1"/>
</dbReference>
<dbReference type="InterPro" id="IPR036097">
    <property type="entry name" value="HisK_dim/P_sf"/>
</dbReference>
<name>A0A4Q7N047_9BACT</name>
<protein>
    <recommendedName>
        <fullName evidence="2">histidine kinase</fullName>
        <ecNumber evidence="2">2.7.13.3</ecNumber>
    </recommendedName>
</protein>
<dbReference type="SUPFAM" id="SSF55874">
    <property type="entry name" value="ATPase domain of HSP90 chaperone/DNA topoisomerase II/histidine kinase"/>
    <property type="match status" value="1"/>
</dbReference>
<evidence type="ECO:0000313" key="6">
    <source>
        <dbReference type="EMBL" id="RZS74532.1"/>
    </source>
</evidence>
<dbReference type="Gene3D" id="2.130.10.10">
    <property type="entry name" value="YVTN repeat-like/Quinoprotein amine dehydrogenase"/>
    <property type="match status" value="2"/>
</dbReference>
<dbReference type="SUPFAM" id="SSF50969">
    <property type="entry name" value="YVTN repeat-like/Quinoprotein amine dehydrogenase"/>
    <property type="match status" value="1"/>
</dbReference>
<evidence type="ECO:0000259" key="5">
    <source>
        <dbReference type="PROSITE" id="PS50109"/>
    </source>
</evidence>
<dbReference type="AlphaFoldDB" id="A0A4Q7N047"/>
<dbReference type="InterPro" id="IPR013783">
    <property type="entry name" value="Ig-like_fold"/>
</dbReference>
<feature type="transmembrane region" description="Helical" evidence="4">
    <location>
        <begin position="733"/>
        <end position="753"/>
    </location>
</feature>
<keyword evidence="6" id="KW-0808">Transferase</keyword>
<accession>A0A4Q7N047</accession>
<comment type="catalytic activity">
    <reaction evidence="1">
        <text>ATP + protein L-histidine = ADP + protein N-phospho-L-histidine.</text>
        <dbReference type="EC" id="2.7.13.3"/>
    </reaction>
</comment>
<dbReference type="RefSeq" id="WP_165434875.1">
    <property type="nucleotide sequence ID" value="NZ_SGXA01000001.1"/>
</dbReference>
<dbReference type="PANTHER" id="PTHR43547:SF2">
    <property type="entry name" value="HYBRID SIGNAL TRANSDUCTION HISTIDINE KINASE C"/>
    <property type="match status" value="1"/>
</dbReference>
<keyword evidence="4" id="KW-0812">Transmembrane</keyword>
<dbReference type="InterPro" id="IPR005467">
    <property type="entry name" value="His_kinase_dom"/>
</dbReference>
<dbReference type="EMBL" id="SGXA01000001">
    <property type="protein sequence ID" value="RZS74532.1"/>
    <property type="molecule type" value="Genomic_DNA"/>
</dbReference>
<sequence>MKLINKIYWFLLLWSIQGTATAQLQRYFGKRYDTDNGLPQNSVSHIGFDRGGFCWLSTQMGLVRFDGNNFKVYGEQDFPQAQTSRVYDVRADREGNLWGVMTSGTRLAMEPKGPFETAIPMVRGTVNNVFPRDGYFTGDVVTQTVKQLITDQKAEEPRMGMLDTANKLWGIGEEEAYLMLEDKLYYIQGRHYERLGPSSPKGSLAILDSAAIKFSNGNRLTAWYKNKPLESVTSIQGALASEPLFLQGKFTICWCPAGTFIYCNGVLYKLSFKQQLVYAEKMVDNLHIKELSSVYYQPSTKILFLGSYIDGLYVLKPVPFKVPAIPESLPDLSQNFYVQAVLDSNRLFCHNILFARDAASSYFDIRGNRWGALFAKNPHFIYFSKDSTLCSYDFLKKERKEIANVKSWVPLFLASLYDSTLYFATTRRIGIIKNNEVKDLRLIEVEKRIVCMVEHSPGSFYIGTQEGLFEYEWQQHKLRKINVLDTINIRTLHWESSNKRLWIGTYGTGAFLFENGQLFPVPQLVPALSAVHSFIDDGRGFFWLTTNKGLFKVNKNELLELAHQKREQAFFYVFDRNDGLPTSEFNGGFQYPYVWFPDSTLSLPTLKGLVWLHPHHTGIIYPDKKIYLDMISIDGSVQKDLNNNISLPVGKHALAITVATPYFGNPANLHLQYMIQNWNEDWKSVPVDGRIVLENLPPGKYSLIIRQEVITNNRDAVRLQLQIQVPPPFFQTIWFRVLVLALMAIVIYLLAGWRIRGLQMRSRLLEEKIQQRTVELNRTVSDLEKSQQDLSKSNHVKDLMISMVLHDLQSPIRFLNTLVKHLNQQYAHLEPGQLSRKMSELKSSTNALFNFTAQFFTWVRSQQKQFTVTWQEVSLGEVFEEIGHLYSDVMKSEGNTLLVIPTNLTCFTDAGLLNGILRNLVDNANKNTNKGEVKLTARQRGDDIEIELSDSGIGMDETEIMAFLDNDPLTYRGGLGRILIKDMLDMIGGKLEIESEKGKGTVFRVVIPNNRQV</sequence>
<evidence type="ECO:0000256" key="3">
    <source>
        <dbReference type="ARBA" id="ARBA00022553"/>
    </source>
</evidence>
<gene>
    <name evidence="6" type="ORF">EV199_0380</name>
</gene>
<keyword evidence="7" id="KW-1185">Reference proteome</keyword>